<dbReference type="CDD" id="cd17352">
    <property type="entry name" value="MFS_MCT_SLC16"/>
    <property type="match status" value="1"/>
</dbReference>
<accession>E3S7P0</accession>
<dbReference type="GO" id="GO:0016020">
    <property type="term" value="C:membrane"/>
    <property type="evidence" value="ECO:0007669"/>
    <property type="project" value="UniProtKB-SubCell"/>
</dbReference>
<protein>
    <recommendedName>
        <fullName evidence="9">Major facilitator superfamily (MFS) profile domain-containing protein</fullName>
    </recommendedName>
</protein>
<gene>
    <name evidence="10" type="ORF">PTT_18851</name>
</gene>
<evidence type="ECO:0000256" key="3">
    <source>
        <dbReference type="ARBA" id="ARBA00022448"/>
    </source>
</evidence>
<evidence type="ECO:0000256" key="2">
    <source>
        <dbReference type="ARBA" id="ARBA00006727"/>
    </source>
</evidence>
<feature type="transmembrane region" description="Helical" evidence="8">
    <location>
        <begin position="416"/>
        <end position="437"/>
    </location>
</feature>
<comment type="similarity">
    <text evidence="2">Belongs to the major facilitator superfamily. Monocarboxylate porter (TC 2.A.1.13) family.</text>
</comment>
<feature type="transmembrane region" description="Helical" evidence="8">
    <location>
        <begin position="387"/>
        <end position="410"/>
    </location>
</feature>
<sequence length="932" mass="104850">MSQPPSSTVSMHDKDDQVPHTDVEQPIASMDEKHLDTPAPTAVNPFDPSQFPDGGKDAYLCLLGAFCCLFCSFGWLNAVGVFQSYYQRNQLREYTPSTIAWISSLELFVMFLPGPIVGFVYDNHGPKYLLFVGTFFHVFGLMMTSLCTEYWQFILAQGICSPLGLNCIFQAGTSTLPTWFFKKRGLAYGAMAAGSGLGGIIFPIMASHLIPKVGYGWTMRAMAFLILGMMIIAIFTVKSRLAPTPRAFELKVFLEPYRDTRFVLLTAGSFMFFMGIFIPINFIEVQAMSDGMSTHLAGYLLAVLNAASIFGRIIPGALADKVGKFNMQAFWSFVSGILVLSLGITASNNAAYIAFAGFYGFTSGAWVSLLPAQIASISKVEQIGTRVGVIFATMSFAGLIGNPVAGQIIIKNKGEFWGLNVFAGVILLSGASIYLVAQYCDFESQLALCSVSKYWRRLAEPDLYRNLRFKVDEYEQTELLLLTLLKRQDLARYIKSFHVTPSIISEHDSSKERMSKEAEQRERQRLLIYEKSWDLLPKMQQIIGTAWPSLHPELVTDSLLPQMGDATSISNHTLALILTLATNLEDLQMRVPISNGLHLVSILIHYYRTIEEVASRKSYPFCKLKNLVAWSAKYDRLSIWAEPVHRFSWIPMPVNVETYSLRGVNLTCIEYPVLKQNLYVPLLEFMLSVPSCTYITEIHPGFTPMLRVFELSECRTNTMDFLDMFGSVYFQNLEVLRLIKLDLSHTKWYGNGRMNWPNFGRLLSKSPPKLKNLQLSIWWDSPRFSWDVRDEHADLEESAGALNEILNLNHLTMDIGMLVHSFAEDACDELLELPVTVLPQFLEHFAITNVNLGFLGCVVHAYTAAEHRNVFGQLMTDLPHCHHFTVETYATPSNEAVETLKLIGVDSGKRGVELELWVREDDGEIKKNVRLI</sequence>
<dbReference type="PANTHER" id="PTHR11360">
    <property type="entry name" value="MONOCARBOXYLATE TRANSPORTER"/>
    <property type="match status" value="1"/>
</dbReference>
<name>E3S7P0_PYRTT</name>
<dbReference type="OrthoDB" id="5667at2759"/>
<dbReference type="Gene3D" id="1.20.1250.20">
    <property type="entry name" value="MFS general substrate transporter like domains"/>
    <property type="match status" value="2"/>
</dbReference>
<feature type="transmembrane region" description="Helical" evidence="8">
    <location>
        <begin position="325"/>
        <end position="344"/>
    </location>
</feature>
<feature type="transmembrane region" description="Helical" evidence="8">
    <location>
        <begin position="350"/>
        <end position="375"/>
    </location>
</feature>
<feature type="transmembrane region" description="Helical" evidence="8">
    <location>
        <begin position="58"/>
        <end position="78"/>
    </location>
</feature>
<feature type="transmembrane region" description="Helical" evidence="8">
    <location>
        <begin position="262"/>
        <end position="283"/>
    </location>
</feature>
<comment type="subcellular location">
    <subcellularLocation>
        <location evidence="1">Membrane</location>
        <topology evidence="1">Multi-pass membrane protein</topology>
    </subcellularLocation>
</comment>
<dbReference type="EMBL" id="GL537568">
    <property type="protein sequence ID" value="EFQ86004.1"/>
    <property type="molecule type" value="Genomic_DNA"/>
</dbReference>
<evidence type="ECO:0000256" key="7">
    <source>
        <dbReference type="SAM" id="MobiDB-lite"/>
    </source>
</evidence>
<dbReference type="InterPro" id="IPR036259">
    <property type="entry name" value="MFS_trans_sf"/>
</dbReference>
<keyword evidence="3" id="KW-0813">Transport</keyword>
<reference evidence="10 11" key="1">
    <citation type="journal article" date="2010" name="Genome Biol.">
        <title>A first genome assembly of the barley fungal pathogen Pyrenophora teres f. teres.</title>
        <authorList>
            <person name="Ellwood S.R."/>
            <person name="Liu Z."/>
            <person name="Syme R.A."/>
            <person name="Lai Z."/>
            <person name="Hane J.K."/>
            <person name="Keiper F."/>
            <person name="Moffat C.S."/>
            <person name="Oliver R.P."/>
            <person name="Friesen T.L."/>
        </authorList>
    </citation>
    <scope>NUCLEOTIDE SEQUENCE [LARGE SCALE GENOMIC DNA]</scope>
    <source>
        <strain evidence="10 11">0-1</strain>
    </source>
</reference>
<dbReference type="eggNOG" id="KOG2504">
    <property type="taxonomic scope" value="Eukaryota"/>
</dbReference>
<dbReference type="InterPro" id="IPR011701">
    <property type="entry name" value="MFS"/>
</dbReference>
<dbReference type="GO" id="GO:0022857">
    <property type="term" value="F:transmembrane transporter activity"/>
    <property type="evidence" value="ECO:0007669"/>
    <property type="project" value="InterPro"/>
</dbReference>
<dbReference type="KEGG" id="pte:PTT_18851"/>
<dbReference type="PANTHER" id="PTHR11360:SF224">
    <property type="entry name" value="MAJOR FACILITATOR SUPERFAMILY (MFS) PROFILE DOMAIN-CONTAINING PROTEIN-RELATED"/>
    <property type="match status" value="1"/>
</dbReference>
<evidence type="ECO:0000259" key="9">
    <source>
        <dbReference type="PROSITE" id="PS50850"/>
    </source>
</evidence>
<evidence type="ECO:0000256" key="6">
    <source>
        <dbReference type="ARBA" id="ARBA00023136"/>
    </source>
</evidence>
<evidence type="ECO:0000256" key="5">
    <source>
        <dbReference type="ARBA" id="ARBA00022989"/>
    </source>
</evidence>
<feature type="transmembrane region" description="Helical" evidence="8">
    <location>
        <begin position="295"/>
        <end position="313"/>
    </location>
</feature>
<dbReference type="HOGENOM" id="CLU_314013_0_0_1"/>
<feature type="transmembrane region" description="Helical" evidence="8">
    <location>
        <begin position="222"/>
        <end position="241"/>
    </location>
</feature>
<dbReference type="PROSITE" id="PS50850">
    <property type="entry name" value="MFS"/>
    <property type="match status" value="1"/>
</dbReference>
<evidence type="ECO:0000256" key="8">
    <source>
        <dbReference type="SAM" id="Phobius"/>
    </source>
</evidence>
<dbReference type="InterPro" id="IPR020846">
    <property type="entry name" value="MFS_dom"/>
</dbReference>
<dbReference type="Proteomes" id="UP000001067">
    <property type="component" value="Unassembled WGS sequence"/>
</dbReference>
<feature type="domain" description="Major facilitator superfamily (MFS) profile" evidence="9">
    <location>
        <begin position="57"/>
        <end position="441"/>
    </location>
</feature>
<keyword evidence="6 8" id="KW-0472">Membrane</keyword>
<feature type="transmembrane region" description="Helical" evidence="8">
    <location>
        <begin position="128"/>
        <end position="144"/>
    </location>
</feature>
<evidence type="ECO:0000256" key="4">
    <source>
        <dbReference type="ARBA" id="ARBA00022692"/>
    </source>
</evidence>
<evidence type="ECO:0000256" key="1">
    <source>
        <dbReference type="ARBA" id="ARBA00004141"/>
    </source>
</evidence>
<organism evidence="11">
    <name type="scientific">Pyrenophora teres f. teres (strain 0-1)</name>
    <name type="common">Barley net blotch fungus</name>
    <name type="synonym">Drechslera teres f. teres</name>
    <dbReference type="NCBI Taxonomy" id="861557"/>
    <lineage>
        <taxon>Eukaryota</taxon>
        <taxon>Fungi</taxon>
        <taxon>Dikarya</taxon>
        <taxon>Ascomycota</taxon>
        <taxon>Pezizomycotina</taxon>
        <taxon>Dothideomycetes</taxon>
        <taxon>Pleosporomycetidae</taxon>
        <taxon>Pleosporales</taxon>
        <taxon>Pleosporineae</taxon>
        <taxon>Pleosporaceae</taxon>
        <taxon>Pyrenophora</taxon>
    </lineage>
</organism>
<feature type="compositionally biased region" description="Polar residues" evidence="7">
    <location>
        <begin position="1"/>
        <end position="10"/>
    </location>
</feature>
<feature type="region of interest" description="Disordered" evidence="7">
    <location>
        <begin position="1"/>
        <end position="28"/>
    </location>
</feature>
<keyword evidence="11" id="KW-1185">Reference proteome</keyword>
<evidence type="ECO:0000313" key="11">
    <source>
        <dbReference type="Proteomes" id="UP000001067"/>
    </source>
</evidence>
<feature type="transmembrane region" description="Helical" evidence="8">
    <location>
        <begin position="185"/>
        <end position="210"/>
    </location>
</feature>
<feature type="compositionally biased region" description="Basic and acidic residues" evidence="7">
    <location>
        <begin position="11"/>
        <end position="23"/>
    </location>
</feature>
<dbReference type="AlphaFoldDB" id="E3S7P0"/>
<dbReference type="InterPro" id="IPR050327">
    <property type="entry name" value="Proton-linked_MCT"/>
</dbReference>
<keyword evidence="4 8" id="KW-0812">Transmembrane</keyword>
<proteinExistence type="inferred from homology"/>
<dbReference type="SUPFAM" id="SSF103473">
    <property type="entry name" value="MFS general substrate transporter"/>
    <property type="match status" value="1"/>
</dbReference>
<dbReference type="Pfam" id="PF07690">
    <property type="entry name" value="MFS_1"/>
    <property type="match status" value="1"/>
</dbReference>
<keyword evidence="5 8" id="KW-1133">Transmembrane helix</keyword>
<feature type="transmembrane region" description="Helical" evidence="8">
    <location>
        <begin position="98"/>
        <end position="121"/>
    </location>
</feature>
<evidence type="ECO:0000313" key="10">
    <source>
        <dbReference type="EMBL" id="EFQ86004.1"/>
    </source>
</evidence>